<comment type="similarity">
    <text evidence="1">Belongs to the enoyl-CoA hydratase/isomerase family.</text>
</comment>
<dbReference type="PANTHER" id="PTHR43459:SF1">
    <property type="entry name" value="EG:BACN32G11.4 PROTEIN"/>
    <property type="match status" value="1"/>
</dbReference>
<dbReference type="Gene3D" id="3.90.226.10">
    <property type="entry name" value="2-enoyl-CoA Hydratase, Chain A, domain 1"/>
    <property type="match status" value="1"/>
</dbReference>
<dbReference type="InterPro" id="IPR029045">
    <property type="entry name" value="ClpP/crotonase-like_dom_sf"/>
</dbReference>
<dbReference type="Proteomes" id="UP000887023">
    <property type="component" value="Chromosome"/>
</dbReference>
<sequence>MTETTATETTATVASGFSVVTADRICRITITKPKRLNAIDYDAMVGLGDAFAAAGADPSVRAVVLTGEGNAFCTGADLSGVAAAAARGITPEMTMDAANRLTKSIVDCPVPVIARINGPAAGIGVALALAADLTYASRDSYLLLAFINIGLMPDGGAAALVAAAAGRPLANELALLGGRLPAADAVAANLITAALPDDELDARVDAAATKLANGPRRAQELTKRALNRATLTALDGALADEHAGQVELLASADFAEGAMAMLQKRPAKFAD</sequence>
<dbReference type="SUPFAM" id="SSF52096">
    <property type="entry name" value="ClpP/crotonase"/>
    <property type="match status" value="1"/>
</dbReference>
<name>A0ABX8S9K5_9ACTN</name>
<accession>A0ABX8S9K5</accession>
<dbReference type="Gene3D" id="1.10.12.10">
    <property type="entry name" value="Lyase 2-enoyl-coa Hydratase, Chain A, domain 2"/>
    <property type="match status" value="1"/>
</dbReference>
<evidence type="ECO:0000313" key="3">
    <source>
        <dbReference type="Proteomes" id="UP000887023"/>
    </source>
</evidence>
<reference evidence="2" key="1">
    <citation type="submission" date="2021-07" db="EMBL/GenBank/DDBJ databases">
        <title>Candidatus Kaistella beijingensis sp. nov. isolated from a municipal wastewater treatment plant is involved in sludge foaming.</title>
        <authorList>
            <person name="Song Y."/>
            <person name="Liu S.-J."/>
        </authorList>
    </citation>
    <scope>NUCLEOTIDE SEQUENCE</scope>
    <source>
        <strain evidence="2">DSM 43998</strain>
    </source>
</reference>
<dbReference type="EMBL" id="CP079105">
    <property type="protein sequence ID" value="QXQ14545.1"/>
    <property type="molecule type" value="Genomic_DNA"/>
</dbReference>
<dbReference type="InterPro" id="IPR014748">
    <property type="entry name" value="Enoyl-CoA_hydra_C"/>
</dbReference>
<protein>
    <submittedName>
        <fullName evidence="2">Enoyl-CoA hydratase/isomerase family protein</fullName>
    </submittedName>
</protein>
<dbReference type="CDD" id="cd06558">
    <property type="entry name" value="crotonase-like"/>
    <property type="match status" value="1"/>
</dbReference>
<dbReference type="PANTHER" id="PTHR43459">
    <property type="entry name" value="ENOYL-COA HYDRATASE"/>
    <property type="match status" value="1"/>
</dbReference>
<organism evidence="2 3">
    <name type="scientific">Skermania pinensis</name>
    <dbReference type="NCBI Taxonomy" id="39122"/>
    <lineage>
        <taxon>Bacteria</taxon>
        <taxon>Bacillati</taxon>
        <taxon>Actinomycetota</taxon>
        <taxon>Actinomycetes</taxon>
        <taxon>Mycobacteriales</taxon>
        <taxon>Gordoniaceae</taxon>
        <taxon>Skermania</taxon>
    </lineage>
</organism>
<dbReference type="Pfam" id="PF00378">
    <property type="entry name" value="ECH_1"/>
    <property type="match status" value="1"/>
</dbReference>
<evidence type="ECO:0000313" key="2">
    <source>
        <dbReference type="EMBL" id="QXQ14545.1"/>
    </source>
</evidence>
<gene>
    <name evidence="2" type="ORF">KV203_03820</name>
</gene>
<dbReference type="RefSeq" id="WP_083529916.1">
    <property type="nucleotide sequence ID" value="NZ_CBCRUZ010000004.1"/>
</dbReference>
<proteinExistence type="inferred from homology"/>
<dbReference type="InterPro" id="IPR001753">
    <property type="entry name" value="Enoyl-CoA_hydra/iso"/>
</dbReference>
<evidence type="ECO:0000256" key="1">
    <source>
        <dbReference type="ARBA" id="ARBA00005254"/>
    </source>
</evidence>
<keyword evidence="3" id="KW-1185">Reference proteome</keyword>